<name>A0A7J7G5J0_CAMSI</name>
<dbReference type="EMBL" id="JACBKZ010000014">
    <property type="protein sequence ID" value="KAF5934604.1"/>
    <property type="molecule type" value="Genomic_DNA"/>
</dbReference>
<evidence type="ECO:0000313" key="2">
    <source>
        <dbReference type="Proteomes" id="UP000593564"/>
    </source>
</evidence>
<protein>
    <submittedName>
        <fullName evidence="1">Uncharacterized protein</fullName>
    </submittedName>
</protein>
<accession>A0A7J7G5J0</accession>
<evidence type="ECO:0000313" key="1">
    <source>
        <dbReference type="EMBL" id="KAF5934604.1"/>
    </source>
</evidence>
<sequence>MGVPLFYSHHLPNPNRSLTSMDSGLLLILDSQYDWDKLSKSLIFIQTEVFSHSRTLVPYPLISDSDIFGDNLGITTRTRGTLADTSASPWPRVGPQKIYPHNWPLGSITSAL</sequence>
<keyword evidence="2" id="KW-1185">Reference proteome</keyword>
<reference evidence="2" key="1">
    <citation type="journal article" date="2020" name="Nat. Commun.">
        <title>Genome assembly of wild tea tree DASZ reveals pedigree and selection history of tea varieties.</title>
        <authorList>
            <person name="Zhang W."/>
            <person name="Zhang Y."/>
            <person name="Qiu H."/>
            <person name="Guo Y."/>
            <person name="Wan H."/>
            <person name="Zhang X."/>
            <person name="Scossa F."/>
            <person name="Alseekh S."/>
            <person name="Zhang Q."/>
            <person name="Wang P."/>
            <person name="Xu L."/>
            <person name="Schmidt M.H."/>
            <person name="Jia X."/>
            <person name="Li D."/>
            <person name="Zhu A."/>
            <person name="Guo F."/>
            <person name="Chen W."/>
            <person name="Ni D."/>
            <person name="Usadel B."/>
            <person name="Fernie A.R."/>
            <person name="Wen W."/>
        </authorList>
    </citation>
    <scope>NUCLEOTIDE SEQUENCE [LARGE SCALE GENOMIC DNA]</scope>
    <source>
        <strain evidence="2">cv. G240</strain>
    </source>
</reference>
<dbReference type="Proteomes" id="UP000593564">
    <property type="component" value="Unassembled WGS sequence"/>
</dbReference>
<organism evidence="1 2">
    <name type="scientific">Camellia sinensis</name>
    <name type="common">Tea plant</name>
    <name type="synonym">Thea sinensis</name>
    <dbReference type="NCBI Taxonomy" id="4442"/>
    <lineage>
        <taxon>Eukaryota</taxon>
        <taxon>Viridiplantae</taxon>
        <taxon>Streptophyta</taxon>
        <taxon>Embryophyta</taxon>
        <taxon>Tracheophyta</taxon>
        <taxon>Spermatophyta</taxon>
        <taxon>Magnoliopsida</taxon>
        <taxon>eudicotyledons</taxon>
        <taxon>Gunneridae</taxon>
        <taxon>Pentapetalae</taxon>
        <taxon>asterids</taxon>
        <taxon>Ericales</taxon>
        <taxon>Theaceae</taxon>
        <taxon>Camellia</taxon>
    </lineage>
</organism>
<comment type="caution">
    <text evidence="1">The sequence shown here is derived from an EMBL/GenBank/DDBJ whole genome shotgun (WGS) entry which is preliminary data.</text>
</comment>
<reference evidence="1 2" key="2">
    <citation type="submission" date="2020-07" db="EMBL/GenBank/DDBJ databases">
        <title>Genome assembly of wild tea tree DASZ reveals pedigree and selection history of tea varieties.</title>
        <authorList>
            <person name="Zhang W."/>
        </authorList>
    </citation>
    <scope>NUCLEOTIDE SEQUENCE [LARGE SCALE GENOMIC DNA]</scope>
    <source>
        <strain evidence="2">cv. G240</strain>
        <tissue evidence="1">Leaf</tissue>
    </source>
</reference>
<proteinExistence type="predicted"/>
<dbReference type="AlphaFoldDB" id="A0A7J7G5J0"/>
<gene>
    <name evidence="1" type="ORF">HYC85_030775</name>
</gene>